<keyword evidence="4 8" id="KW-0547">Nucleotide-binding</keyword>
<reference evidence="11" key="2">
    <citation type="journal article" date="2016" name="Environ. Microbiol. Rep.">
        <title>Analysis of defence systems and a conjugative IncP-1 plasmid in the marine polyaromatic hydrocarbons-degrading bacterium Cycloclasticus sp. 78-ME.</title>
        <authorList>
            <person name="Yakimov M.M."/>
            <person name="Crisafi F."/>
            <person name="Messina E."/>
            <person name="Smedile F."/>
            <person name="Lopatina A."/>
            <person name="Denaro R."/>
            <person name="Pieper D.H."/>
            <person name="Golyshin P.N."/>
            <person name="Giuliano L."/>
        </authorList>
    </citation>
    <scope>NUCLEOTIDE SEQUENCE [LARGE SCALE GENOMIC DNA]</scope>
    <source>
        <strain evidence="11">78-ME</strain>
    </source>
</reference>
<comment type="subcellular location">
    <subcellularLocation>
        <location evidence="8">Cytoplasm</location>
    </subcellularLocation>
</comment>
<comment type="cofactor">
    <cofactor evidence="8">
        <name>Mg(2+)</name>
        <dbReference type="ChEBI" id="CHEBI:18420"/>
    </cofactor>
    <cofactor evidence="8">
        <name>Mn(2+)</name>
        <dbReference type="ChEBI" id="CHEBI:29035"/>
    </cofactor>
    <text evidence="8">Mg(2+). Can also accept Mn(2+).</text>
</comment>
<dbReference type="InterPro" id="IPR043129">
    <property type="entry name" value="ATPase_NBD"/>
</dbReference>
<dbReference type="GO" id="GO:0005829">
    <property type="term" value="C:cytosol"/>
    <property type="evidence" value="ECO:0007669"/>
    <property type="project" value="TreeGrafter"/>
</dbReference>
<gene>
    <name evidence="8 10" type="primary">ackA</name>
    <name evidence="10" type="ORF">CYCME_1298</name>
</gene>
<dbReference type="Proteomes" id="UP000015380">
    <property type="component" value="Chromosome"/>
</dbReference>
<keyword evidence="3 8" id="KW-0479">Metal-binding</keyword>
<reference evidence="10 11" key="1">
    <citation type="submission" date="2013-05" db="EMBL/GenBank/DDBJ databases">
        <title>Between feast and famine: a lifestyle of most important marine PAH-degrading bacterium Cycloclasticus sp. 7ME.</title>
        <authorList>
            <person name="Yakimov M.M."/>
            <person name="Messina E."/>
            <person name="Genovese M."/>
            <person name="Denaro R."/>
            <person name="Crisafi F."/>
            <person name="Russo D."/>
            <person name="Cappello S."/>
            <person name="Santisi S."/>
            <person name="Smedile F."/>
            <person name="Golyshina O.V."/>
            <person name="Tran H."/>
            <person name="Pieper D.H."/>
            <person name="Golyshin P.N."/>
            <person name="Giuliano L."/>
        </authorList>
    </citation>
    <scope>NUCLEOTIDE SEQUENCE [LARGE SCALE GENOMIC DNA]</scope>
    <source>
        <strain evidence="10 11">78-ME</strain>
    </source>
</reference>
<proteinExistence type="inferred from homology"/>
<keyword evidence="11" id="KW-1185">Reference proteome</keyword>
<organism evidence="10 11">
    <name type="scientific">Cycloclasticus zancles 78-ME</name>
    <dbReference type="NCBI Taxonomy" id="1198232"/>
    <lineage>
        <taxon>Bacteria</taxon>
        <taxon>Pseudomonadati</taxon>
        <taxon>Pseudomonadota</taxon>
        <taxon>Gammaproteobacteria</taxon>
        <taxon>Thiotrichales</taxon>
        <taxon>Piscirickettsiaceae</taxon>
        <taxon>Cycloclasticus</taxon>
    </lineage>
</organism>
<keyword evidence="7 8" id="KW-0460">Magnesium</keyword>
<comment type="similarity">
    <text evidence="8 9">Belongs to the acetokinase family.</text>
</comment>
<keyword evidence="6 8" id="KW-0067">ATP-binding</keyword>
<keyword evidence="1 8" id="KW-0963">Cytoplasm</keyword>
<feature type="binding site" evidence="8">
    <location>
        <position position="358"/>
    </location>
    <ligand>
        <name>Mg(2+)</name>
        <dbReference type="ChEBI" id="CHEBI:18420"/>
    </ligand>
</feature>
<dbReference type="GO" id="GO:0005524">
    <property type="term" value="F:ATP binding"/>
    <property type="evidence" value="ECO:0007669"/>
    <property type="project" value="UniProtKB-KW"/>
</dbReference>
<feature type="binding site" evidence="8">
    <location>
        <begin position="187"/>
        <end position="191"/>
    </location>
    <ligand>
        <name>ATP</name>
        <dbReference type="ChEBI" id="CHEBI:30616"/>
    </ligand>
</feature>
<dbReference type="GO" id="GO:0006083">
    <property type="term" value="P:acetate metabolic process"/>
    <property type="evidence" value="ECO:0007669"/>
    <property type="project" value="TreeGrafter"/>
</dbReference>
<name>S5TFK6_9GAMM</name>
<evidence type="ECO:0000256" key="6">
    <source>
        <dbReference type="ARBA" id="ARBA00022840"/>
    </source>
</evidence>
<protein>
    <recommendedName>
        <fullName evidence="8">Acetate kinase</fullName>
        <ecNumber evidence="8">2.7.2.1</ecNumber>
    </recommendedName>
    <alternativeName>
        <fullName evidence="8">Acetokinase</fullName>
    </alternativeName>
</protein>
<feature type="binding site" evidence="8">
    <location>
        <begin position="307"/>
        <end position="311"/>
    </location>
    <ligand>
        <name>ATP</name>
        <dbReference type="ChEBI" id="CHEBI:30616"/>
    </ligand>
</feature>
<dbReference type="EMBL" id="CP005996">
    <property type="protein sequence ID" value="AGS39627.1"/>
    <property type="molecule type" value="Genomic_DNA"/>
</dbReference>
<evidence type="ECO:0000313" key="10">
    <source>
        <dbReference type="EMBL" id="AGS39627.1"/>
    </source>
</evidence>
<dbReference type="NCBIfam" id="TIGR00016">
    <property type="entry name" value="ackA"/>
    <property type="match status" value="1"/>
</dbReference>
<dbReference type="PRINTS" id="PR00471">
    <property type="entry name" value="ACETATEKNASE"/>
</dbReference>
<feature type="active site" description="Proton donor/acceptor" evidence="8">
    <location>
        <position position="129"/>
    </location>
</feature>
<feature type="site" description="Transition state stabilizer" evidence="8">
    <location>
        <position position="160"/>
    </location>
</feature>
<feature type="site" description="Transition state stabilizer" evidence="8">
    <location>
        <position position="220"/>
    </location>
</feature>
<dbReference type="EC" id="2.7.2.1" evidence="8"/>
<evidence type="ECO:0000256" key="5">
    <source>
        <dbReference type="ARBA" id="ARBA00022777"/>
    </source>
</evidence>
<keyword evidence="2 8" id="KW-0808">Transferase</keyword>
<dbReference type="InterPro" id="IPR000890">
    <property type="entry name" value="Aliphatic_acid_kin_short-chain"/>
</dbReference>
<keyword evidence="5 8" id="KW-0418">Kinase</keyword>
<dbReference type="HAMAP" id="MF_00020">
    <property type="entry name" value="Acetate_kinase"/>
    <property type="match status" value="1"/>
</dbReference>
<dbReference type="AlphaFoldDB" id="S5TFK6"/>
<evidence type="ECO:0000256" key="4">
    <source>
        <dbReference type="ARBA" id="ARBA00022741"/>
    </source>
</evidence>
<evidence type="ECO:0000313" key="11">
    <source>
        <dbReference type="Proteomes" id="UP000015380"/>
    </source>
</evidence>
<dbReference type="SUPFAM" id="SSF53067">
    <property type="entry name" value="Actin-like ATPase domain"/>
    <property type="match status" value="2"/>
</dbReference>
<dbReference type="KEGG" id="cza:CYCME_1298"/>
<comment type="function">
    <text evidence="8">Catalyzes the formation of acetyl phosphate from acetate and ATP. Can also catalyze the reverse reaction.</text>
</comment>
<comment type="caution">
    <text evidence="8">Lacks conserved residue(s) required for the propagation of feature annotation.</text>
</comment>
<comment type="subunit">
    <text evidence="8">Homodimer.</text>
</comment>
<accession>S5TFK6</accession>
<evidence type="ECO:0000256" key="1">
    <source>
        <dbReference type="ARBA" id="ARBA00022490"/>
    </source>
</evidence>
<sequence length="385" mass="40887">MFTCSEYLPLLGHGKVEGIGHNGYLSAFDHAGMPLLETALTANLTHADGLYALIKWVQETVGPGVIVAVGHRIVHGGLSFSSPALINDDTLAQLEKLIPLAPLHQPHNLAGVRMCSDRFPGVPQVACFDTAFHRGQAEIAQQFALPRHLMNAGIRRYGFHGLSYESIASVLPTYLGETASGKVVVAHLGNGVSMCALHNATSIATTMSFTALDGLPMGTRCGSLDPAVVLYLMDEKNMDSAMVADLLYHQSGLLGVSGVSNDMRQLLASSNPQAKEAVELFAYRIGRELGSLAAALGGLDALVFTGGIGEHAVPVRELICRHAAWLGVQIDLSANAHNRPCISAEGSAVSAWVIHTDEERVIAQHTRAVLIDKGAAELNHTKGKE</sequence>
<dbReference type="PIRSF" id="PIRSF000722">
    <property type="entry name" value="Acetate_prop_kin"/>
    <property type="match status" value="1"/>
</dbReference>
<feature type="binding site" evidence="8">
    <location>
        <position position="72"/>
    </location>
    <ligand>
        <name>substrate</name>
    </ligand>
</feature>
<comment type="pathway">
    <text evidence="8">Metabolic intermediate biosynthesis; acetyl-CoA biosynthesis; acetyl-CoA from acetate: step 1/2.</text>
</comment>
<dbReference type="InterPro" id="IPR004372">
    <property type="entry name" value="Ac/propionate_kinase"/>
</dbReference>
<dbReference type="GO" id="GO:0006085">
    <property type="term" value="P:acetyl-CoA biosynthetic process"/>
    <property type="evidence" value="ECO:0007669"/>
    <property type="project" value="UniProtKB-UniRule"/>
</dbReference>
<evidence type="ECO:0000256" key="2">
    <source>
        <dbReference type="ARBA" id="ARBA00022679"/>
    </source>
</evidence>
<comment type="catalytic activity">
    <reaction evidence="8">
        <text>acetate + ATP = acetyl phosphate + ADP</text>
        <dbReference type="Rhea" id="RHEA:11352"/>
        <dbReference type="ChEBI" id="CHEBI:22191"/>
        <dbReference type="ChEBI" id="CHEBI:30089"/>
        <dbReference type="ChEBI" id="CHEBI:30616"/>
        <dbReference type="ChEBI" id="CHEBI:456216"/>
        <dbReference type="EC" id="2.7.2.1"/>
    </reaction>
</comment>
<dbReference type="PATRIC" id="fig|1198232.3.peg.1293"/>
<evidence type="ECO:0000256" key="3">
    <source>
        <dbReference type="ARBA" id="ARBA00022723"/>
    </source>
</evidence>
<evidence type="ECO:0000256" key="8">
    <source>
        <dbReference type="HAMAP-Rule" id="MF_00020"/>
    </source>
</evidence>
<feature type="binding site" evidence="8">
    <location>
        <begin position="262"/>
        <end position="264"/>
    </location>
    <ligand>
        <name>ATP</name>
        <dbReference type="ChEBI" id="CHEBI:30616"/>
    </ligand>
</feature>
<dbReference type="Pfam" id="PF00871">
    <property type="entry name" value="Acetate_kinase"/>
    <property type="match status" value="1"/>
</dbReference>
<dbReference type="GO" id="GO:0000287">
    <property type="term" value="F:magnesium ion binding"/>
    <property type="evidence" value="ECO:0007669"/>
    <property type="project" value="UniProtKB-UniRule"/>
</dbReference>
<dbReference type="GO" id="GO:0008776">
    <property type="term" value="F:acetate kinase activity"/>
    <property type="evidence" value="ECO:0007669"/>
    <property type="project" value="UniProtKB-UniRule"/>
</dbReference>
<dbReference type="PANTHER" id="PTHR21060:SF21">
    <property type="entry name" value="ACETATE KINASE"/>
    <property type="match status" value="1"/>
</dbReference>
<dbReference type="HOGENOM" id="CLU_020352_0_0_6"/>
<dbReference type="eggNOG" id="COG0282">
    <property type="taxonomic scope" value="Bacteria"/>
</dbReference>
<evidence type="ECO:0000256" key="9">
    <source>
        <dbReference type="RuleBase" id="RU003835"/>
    </source>
</evidence>
<evidence type="ECO:0000256" key="7">
    <source>
        <dbReference type="ARBA" id="ARBA00022842"/>
    </source>
</evidence>
<dbReference type="Gene3D" id="3.30.420.40">
    <property type="match status" value="2"/>
</dbReference>
<dbReference type="PANTHER" id="PTHR21060">
    <property type="entry name" value="ACETATE KINASE"/>
    <property type="match status" value="1"/>
</dbReference>
<dbReference type="UniPathway" id="UPA00340">
    <property type="reaction ID" value="UER00458"/>
</dbReference>